<feature type="compositionally biased region" description="Polar residues" evidence="1">
    <location>
        <begin position="277"/>
        <end position="307"/>
    </location>
</feature>
<organism evidence="3 4">
    <name type="scientific">Puccinia coronata f. sp. avenae</name>
    <dbReference type="NCBI Taxonomy" id="200324"/>
    <lineage>
        <taxon>Eukaryota</taxon>
        <taxon>Fungi</taxon>
        <taxon>Dikarya</taxon>
        <taxon>Basidiomycota</taxon>
        <taxon>Pucciniomycotina</taxon>
        <taxon>Pucciniomycetes</taxon>
        <taxon>Pucciniales</taxon>
        <taxon>Pucciniaceae</taxon>
        <taxon>Puccinia</taxon>
    </lineage>
</organism>
<comment type="caution">
    <text evidence="3">The sequence shown here is derived from an EMBL/GenBank/DDBJ whole genome shotgun (WGS) entry which is preliminary data.</text>
</comment>
<name>A0A2N5VHB6_9BASI</name>
<gene>
    <name evidence="3" type="ORF">PCANC_07793</name>
    <name evidence="2" type="ORF">PCASD_09316</name>
</gene>
<evidence type="ECO:0000313" key="2">
    <source>
        <dbReference type="EMBL" id="PLW40762.1"/>
    </source>
</evidence>
<accession>A0A2N5VHB6</accession>
<feature type="compositionally biased region" description="Low complexity" evidence="1">
    <location>
        <begin position="389"/>
        <end position="405"/>
    </location>
</feature>
<protein>
    <submittedName>
        <fullName evidence="3">Uncharacterized protein</fullName>
    </submittedName>
</protein>
<evidence type="ECO:0000256" key="1">
    <source>
        <dbReference type="SAM" id="MobiDB-lite"/>
    </source>
</evidence>
<dbReference type="AlphaFoldDB" id="A0A2N5VHB6"/>
<evidence type="ECO:0000313" key="5">
    <source>
        <dbReference type="Proteomes" id="UP000235392"/>
    </source>
</evidence>
<feature type="region of interest" description="Disordered" evidence="1">
    <location>
        <begin position="183"/>
        <end position="332"/>
    </location>
</feature>
<evidence type="ECO:0000313" key="4">
    <source>
        <dbReference type="Proteomes" id="UP000235388"/>
    </source>
</evidence>
<proteinExistence type="predicted"/>
<dbReference type="Proteomes" id="UP000235388">
    <property type="component" value="Unassembled WGS sequence"/>
</dbReference>
<dbReference type="OrthoDB" id="3364736at2759"/>
<feature type="compositionally biased region" description="Polar residues" evidence="1">
    <location>
        <begin position="196"/>
        <end position="205"/>
    </location>
</feature>
<feature type="compositionally biased region" description="Low complexity" evidence="1">
    <location>
        <begin position="233"/>
        <end position="243"/>
    </location>
</feature>
<reference evidence="4 5" key="1">
    <citation type="submission" date="2017-11" db="EMBL/GenBank/DDBJ databases">
        <title>De novo assembly and phasing of dikaryotic genomes from two isolates of Puccinia coronata f. sp. avenae, the causal agent of oat crown rust.</title>
        <authorList>
            <person name="Miller M.E."/>
            <person name="Zhang Y."/>
            <person name="Omidvar V."/>
            <person name="Sperschneider J."/>
            <person name="Schwessinger B."/>
            <person name="Raley C."/>
            <person name="Palmer J.M."/>
            <person name="Garnica D."/>
            <person name="Upadhyaya N."/>
            <person name="Rathjen J."/>
            <person name="Taylor J.M."/>
            <person name="Park R.F."/>
            <person name="Dodds P.N."/>
            <person name="Hirsch C.D."/>
            <person name="Kianian S.F."/>
            <person name="Figueroa M."/>
        </authorList>
    </citation>
    <scope>NUCLEOTIDE SEQUENCE [LARGE SCALE GENOMIC DNA]</scope>
    <source>
        <strain evidence="3">12NC29</strain>
        <strain evidence="2">12SD80</strain>
    </source>
</reference>
<feature type="compositionally biased region" description="Polar residues" evidence="1">
    <location>
        <begin position="244"/>
        <end position="270"/>
    </location>
</feature>
<keyword evidence="4" id="KW-1185">Reference proteome</keyword>
<evidence type="ECO:0000313" key="3">
    <source>
        <dbReference type="EMBL" id="PLW49375.1"/>
    </source>
</evidence>
<sequence>MSAASVDHRTWSETAVFKLSKYSKSSTRSDLSAESLPPPLEWSHFTQPGLSVVVETVHVDSESQPNHSGTRHQQIILKIIWDNNPGSERLRPAISASTDRPGVFILEKVNLTEIQERFGHSRLGGESALKAYSIDSVVGVRYATGQTANSFIFNRIQIKLQEPNDPIRLIAIIEAICPCKISSSKNQSSKSSRKSLTQLPSNPNSAAVGHPHPFSQPSIDTQTSIPDSRAFCSQPQLSQSSQSTTRHNLSQLPPTHTNLSPGVYSSSQPSPAVDATATHSQISCSQSQLSDPSQYSRNKLSQPPTKTHLSAADHSSLSSSQPLPKVDTTVKHSQVAGSQAQFFEPSQCSRKSFFQLPTKTNLSAVGHSSPPSLELEAYSRGSCSQIELSQPLASSASSLGPSLTSRPDPHTRKSPPPAPRENSHTLLSSNYGVLPDKVEELDDLSDDALMEYVREVRMEPGFDTLVHRIRSLVQRIQTPNSLPQ</sequence>
<feature type="compositionally biased region" description="Low complexity" evidence="1">
    <location>
        <begin position="308"/>
        <end position="320"/>
    </location>
</feature>
<dbReference type="EMBL" id="PGCI01000098">
    <property type="protein sequence ID" value="PLW40762.1"/>
    <property type="molecule type" value="Genomic_DNA"/>
</dbReference>
<feature type="compositionally biased region" description="Polar residues" evidence="1">
    <location>
        <begin position="215"/>
        <end position="226"/>
    </location>
</feature>
<feature type="region of interest" description="Disordered" evidence="1">
    <location>
        <begin position="389"/>
        <end position="431"/>
    </location>
</feature>
<dbReference type="EMBL" id="PGCJ01000096">
    <property type="protein sequence ID" value="PLW49375.1"/>
    <property type="molecule type" value="Genomic_DNA"/>
</dbReference>
<dbReference type="Proteomes" id="UP000235392">
    <property type="component" value="Unassembled WGS sequence"/>
</dbReference>